<feature type="compositionally biased region" description="Polar residues" evidence="7">
    <location>
        <begin position="11"/>
        <end position="24"/>
    </location>
</feature>
<organism evidence="9 10">
    <name type="scientific">Paenibacillus shirakamiensis</name>
    <dbReference type="NCBI Taxonomy" id="1265935"/>
    <lineage>
        <taxon>Bacteria</taxon>
        <taxon>Bacillati</taxon>
        <taxon>Bacillota</taxon>
        <taxon>Bacilli</taxon>
        <taxon>Bacillales</taxon>
        <taxon>Paenibacillaceae</taxon>
        <taxon>Paenibacillus</taxon>
    </lineage>
</organism>
<dbReference type="Proteomes" id="UP001519288">
    <property type="component" value="Unassembled WGS sequence"/>
</dbReference>
<evidence type="ECO:0000313" key="10">
    <source>
        <dbReference type="Proteomes" id="UP001519288"/>
    </source>
</evidence>
<name>A0ABS4JL23_9BACL</name>
<evidence type="ECO:0000256" key="6">
    <source>
        <dbReference type="ARBA" id="ARBA00023163"/>
    </source>
</evidence>
<keyword evidence="4" id="KW-1005">Bacterial flagellum biogenesis</keyword>
<evidence type="ECO:0000256" key="4">
    <source>
        <dbReference type="ARBA" id="ARBA00022795"/>
    </source>
</evidence>
<comment type="similarity">
    <text evidence="1">Belongs to the FlgM family.</text>
</comment>
<gene>
    <name evidence="9" type="ORF">J2Z69_002837</name>
</gene>
<feature type="domain" description="Anti-sigma-28 factor FlgM C-terminal" evidence="8">
    <location>
        <begin position="34"/>
        <end position="86"/>
    </location>
</feature>
<evidence type="ECO:0000256" key="1">
    <source>
        <dbReference type="ARBA" id="ARBA00005322"/>
    </source>
</evidence>
<reference evidence="9 10" key="1">
    <citation type="submission" date="2021-03" db="EMBL/GenBank/DDBJ databases">
        <title>Genomic Encyclopedia of Type Strains, Phase IV (KMG-IV): sequencing the most valuable type-strain genomes for metagenomic binning, comparative biology and taxonomic classification.</title>
        <authorList>
            <person name="Goeker M."/>
        </authorList>
    </citation>
    <scope>NUCLEOTIDE SEQUENCE [LARGE SCALE GENOMIC DNA]</scope>
    <source>
        <strain evidence="9 10">DSM 26806</strain>
    </source>
</reference>
<feature type="region of interest" description="Disordered" evidence="7">
    <location>
        <begin position="1"/>
        <end position="32"/>
    </location>
</feature>
<evidence type="ECO:0000256" key="2">
    <source>
        <dbReference type="ARBA" id="ARBA00017823"/>
    </source>
</evidence>
<dbReference type="InterPro" id="IPR031316">
    <property type="entry name" value="FlgM_C"/>
</dbReference>
<keyword evidence="9" id="KW-0282">Flagellum</keyword>
<keyword evidence="9" id="KW-0966">Cell projection</keyword>
<evidence type="ECO:0000256" key="5">
    <source>
        <dbReference type="ARBA" id="ARBA00023015"/>
    </source>
</evidence>
<keyword evidence="5" id="KW-0805">Transcription regulation</keyword>
<dbReference type="EMBL" id="JAGGLD010000005">
    <property type="protein sequence ID" value="MBP2001781.1"/>
    <property type="molecule type" value="Genomic_DNA"/>
</dbReference>
<dbReference type="InterPro" id="IPR035890">
    <property type="entry name" value="Anti-sigma-28_factor_FlgM_sf"/>
</dbReference>
<dbReference type="InterPro" id="IPR007412">
    <property type="entry name" value="FlgM"/>
</dbReference>
<keyword evidence="6" id="KW-0804">Transcription</keyword>
<proteinExistence type="inferred from homology"/>
<dbReference type="NCBIfam" id="TIGR03824">
    <property type="entry name" value="FlgM_jcvi"/>
    <property type="match status" value="1"/>
</dbReference>
<keyword evidence="9" id="KW-0969">Cilium</keyword>
<comment type="caution">
    <text evidence="9">The sequence shown here is derived from an EMBL/GenBank/DDBJ whole genome shotgun (WGS) entry which is preliminary data.</text>
</comment>
<evidence type="ECO:0000259" key="8">
    <source>
        <dbReference type="Pfam" id="PF04316"/>
    </source>
</evidence>
<accession>A0ABS4JL23</accession>
<keyword evidence="10" id="KW-1185">Reference proteome</keyword>
<sequence length="97" mass="11008">MKINESGRIGSINSYQRQLDNQRQLTDKKAKRKDEVYISATAQELLQAQSQEKAQDPARVQRIQDLKAQVSSGTYEVEAGKLADKLAPYFKTYSDNN</sequence>
<protein>
    <recommendedName>
        <fullName evidence="2">Negative regulator of flagellin synthesis</fullName>
    </recommendedName>
</protein>
<dbReference type="RefSeq" id="WP_209863743.1">
    <property type="nucleotide sequence ID" value="NZ_JAGGLD010000005.1"/>
</dbReference>
<dbReference type="Pfam" id="PF04316">
    <property type="entry name" value="FlgM"/>
    <property type="match status" value="1"/>
</dbReference>
<keyword evidence="3" id="KW-0678">Repressor</keyword>
<dbReference type="SUPFAM" id="SSF101498">
    <property type="entry name" value="Anti-sigma factor FlgM"/>
    <property type="match status" value="1"/>
</dbReference>
<evidence type="ECO:0000256" key="7">
    <source>
        <dbReference type="SAM" id="MobiDB-lite"/>
    </source>
</evidence>
<evidence type="ECO:0000256" key="3">
    <source>
        <dbReference type="ARBA" id="ARBA00022491"/>
    </source>
</evidence>
<evidence type="ECO:0000313" key="9">
    <source>
        <dbReference type="EMBL" id="MBP2001781.1"/>
    </source>
</evidence>